<name>A0A2U1PAF4_ARTAN</name>
<accession>A0A2U1PAF4</accession>
<organism evidence="5 6">
    <name type="scientific">Artemisia annua</name>
    <name type="common">Sweet wormwood</name>
    <dbReference type="NCBI Taxonomy" id="35608"/>
    <lineage>
        <taxon>Eukaryota</taxon>
        <taxon>Viridiplantae</taxon>
        <taxon>Streptophyta</taxon>
        <taxon>Embryophyta</taxon>
        <taxon>Tracheophyta</taxon>
        <taxon>Spermatophyta</taxon>
        <taxon>Magnoliopsida</taxon>
        <taxon>eudicotyledons</taxon>
        <taxon>Gunneridae</taxon>
        <taxon>Pentapetalae</taxon>
        <taxon>asterids</taxon>
        <taxon>campanulids</taxon>
        <taxon>Asterales</taxon>
        <taxon>Asteraceae</taxon>
        <taxon>Asteroideae</taxon>
        <taxon>Anthemideae</taxon>
        <taxon>Artemisiinae</taxon>
        <taxon>Artemisia</taxon>
    </lineage>
</organism>
<evidence type="ECO:0000259" key="4">
    <source>
        <dbReference type="Pfam" id="PF00234"/>
    </source>
</evidence>
<dbReference type="GO" id="GO:0045735">
    <property type="term" value="F:nutrient reservoir activity"/>
    <property type="evidence" value="ECO:0007669"/>
    <property type="project" value="UniProtKB-KW"/>
</dbReference>
<protein>
    <submittedName>
        <fullName evidence="5">PawS-like protein 1b</fullName>
    </submittedName>
</protein>
<evidence type="ECO:0000313" key="5">
    <source>
        <dbReference type="EMBL" id="PWA82732.1"/>
    </source>
</evidence>
<dbReference type="InterPro" id="IPR000617">
    <property type="entry name" value="Napin/2SS/CON"/>
</dbReference>
<comment type="similarity">
    <text evidence="1">Belongs to the 2S seed storage albumins family.</text>
</comment>
<dbReference type="SUPFAM" id="SSF47699">
    <property type="entry name" value="Bifunctional inhibitor/lipid-transfer protein/seed storage 2S albumin"/>
    <property type="match status" value="1"/>
</dbReference>
<dbReference type="Proteomes" id="UP000245207">
    <property type="component" value="Unassembled WGS sequence"/>
</dbReference>
<keyword evidence="6" id="KW-1185">Reference proteome</keyword>
<dbReference type="EMBL" id="PKPP01001436">
    <property type="protein sequence ID" value="PWA82732.1"/>
    <property type="molecule type" value="Genomic_DNA"/>
</dbReference>
<proteinExistence type="inferred from homology"/>
<dbReference type="Gene3D" id="1.10.110.10">
    <property type="entry name" value="Plant lipid-transfer and hydrophobic proteins"/>
    <property type="match status" value="1"/>
</dbReference>
<dbReference type="AlphaFoldDB" id="A0A2U1PAF4"/>
<dbReference type="Pfam" id="PF00234">
    <property type="entry name" value="Tryp_alpha_amyl"/>
    <property type="match status" value="1"/>
</dbReference>
<comment type="caution">
    <text evidence="5">The sequence shown here is derived from an EMBL/GenBank/DDBJ whole genome shotgun (WGS) entry which is preliminary data.</text>
</comment>
<keyword evidence="2" id="KW-0758">Storage protein</keyword>
<evidence type="ECO:0000313" key="6">
    <source>
        <dbReference type="Proteomes" id="UP000245207"/>
    </source>
</evidence>
<dbReference type="InterPro" id="IPR036312">
    <property type="entry name" value="Bifun_inhib/LTP/seed_sf"/>
</dbReference>
<evidence type="ECO:0000256" key="2">
    <source>
        <dbReference type="ARBA" id="ARBA00022761"/>
    </source>
</evidence>
<reference evidence="5 6" key="1">
    <citation type="journal article" date="2018" name="Mol. Plant">
        <title>The genome of Artemisia annua provides insight into the evolution of Asteraceae family and artemisinin biosynthesis.</title>
        <authorList>
            <person name="Shen Q."/>
            <person name="Zhang L."/>
            <person name="Liao Z."/>
            <person name="Wang S."/>
            <person name="Yan T."/>
            <person name="Shi P."/>
            <person name="Liu M."/>
            <person name="Fu X."/>
            <person name="Pan Q."/>
            <person name="Wang Y."/>
            <person name="Lv Z."/>
            <person name="Lu X."/>
            <person name="Zhang F."/>
            <person name="Jiang W."/>
            <person name="Ma Y."/>
            <person name="Chen M."/>
            <person name="Hao X."/>
            <person name="Li L."/>
            <person name="Tang Y."/>
            <person name="Lv G."/>
            <person name="Zhou Y."/>
            <person name="Sun X."/>
            <person name="Brodelius P.E."/>
            <person name="Rose J.K.C."/>
            <person name="Tang K."/>
        </authorList>
    </citation>
    <scope>NUCLEOTIDE SEQUENCE [LARGE SCALE GENOMIC DNA]</scope>
    <source>
        <strain evidence="6">cv. Huhao1</strain>
        <tissue evidence="5">Leaf</tissue>
    </source>
</reference>
<dbReference type="PANTHER" id="PTHR35496">
    <property type="entry name" value="2S SEED STORAGE PROTEIN 1-RELATED"/>
    <property type="match status" value="1"/>
</dbReference>
<sequence>MSSQTIFPSPKVLLLVVKMPVMDPRQEQEQEHLFECCEELRGVDEECQCKAVRLAFRLAQREQQSAHRAGGEHQQQHLLKKAQNIPSECHLRVKECSITSLMF</sequence>
<evidence type="ECO:0000256" key="1">
    <source>
        <dbReference type="ARBA" id="ARBA00008262"/>
    </source>
</evidence>
<evidence type="ECO:0000256" key="3">
    <source>
        <dbReference type="ARBA" id="ARBA00023129"/>
    </source>
</evidence>
<dbReference type="OrthoDB" id="1922883at2759"/>
<dbReference type="InterPro" id="IPR016140">
    <property type="entry name" value="Bifunc_inhib/LTP/seed_store"/>
</dbReference>
<feature type="domain" description="Bifunctional inhibitor/plant lipid transfer protein/seed storage helical" evidence="4">
    <location>
        <begin position="20"/>
        <end position="96"/>
    </location>
</feature>
<dbReference type="PANTHER" id="PTHR35496:SF4">
    <property type="entry name" value="2S SULFUR-RICH SEED STORAGE PROTEIN 2-LIKE"/>
    <property type="match status" value="1"/>
</dbReference>
<gene>
    <name evidence="5" type="ORF">CTI12_AA175740</name>
</gene>
<keyword evidence="3" id="KW-0708">Seed storage protein</keyword>